<evidence type="ECO:0000313" key="2">
    <source>
        <dbReference type="EMBL" id="KIH97158.1"/>
    </source>
</evidence>
<sequence length="134" mass="14373">MLDSRRVRELKHPRTADHPQALSGIRSRQASSSSPARVLAASSTDMPSSAITVATRPGRRRSGSRSSAFGRPGSRPRRSPCGRSCSGRTPRGRRRRGRAGVRSEGRGGCGGARRPCAPPPPHSNQRWGSGARLR</sequence>
<dbReference type="Proteomes" id="UP000031675">
    <property type="component" value="Unassembled WGS sequence"/>
</dbReference>
<feature type="compositionally biased region" description="Basic residues" evidence="1">
    <location>
        <begin position="90"/>
        <end position="99"/>
    </location>
</feature>
<feature type="region of interest" description="Disordered" evidence="1">
    <location>
        <begin position="1"/>
        <end position="134"/>
    </location>
</feature>
<protein>
    <submittedName>
        <fullName evidence="2">Uncharacterized protein</fullName>
    </submittedName>
</protein>
<feature type="compositionally biased region" description="Basic and acidic residues" evidence="1">
    <location>
        <begin position="1"/>
        <end position="17"/>
    </location>
</feature>
<feature type="compositionally biased region" description="Low complexity" evidence="1">
    <location>
        <begin position="23"/>
        <end position="37"/>
    </location>
</feature>
<organism evidence="2 3">
    <name type="scientific">Streptomonospora alba</name>
    <dbReference type="NCBI Taxonomy" id="183763"/>
    <lineage>
        <taxon>Bacteria</taxon>
        <taxon>Bacillati</taxon>
        <taxon>Actinomycetota</taxon>
        <taxon>Actinomycetes</taxon>
        <taxon>Streptosporangiales</taxon>
        <taxon>Nocardiopsidaceae</taxon>
        <taxon>Streptomonospora</taxon>
    </lineage>
</organism>
<evidence type="ECO:0000256" key="1">
    <source>
        <dbReference type="SAM" id="MobiDB-lite"/>
    </source>
</evidence>
<feature type="compositionally biased region" description="Polar residues" evidence="1">
    <location>
        <begin position="41"/>
        <end position="52"/>
    </location>
</feature>
<name>A0A0C2G1J1_9ACTN</name>
<gene>
    <name evidence="2" type="ORF">LP52_20790</name>
</gene>
<evidence type="ECO:0000313" key="3">
    <source>
        <dbReference type="Proteomes" id="UP000031675"/>
    </source>
</evidence>
<reference evidence="3" key="1">
    <citation type="journal article" date="2015" name="Chem. Biol.">
        <title>Structure, bioactivity, and resistance mechanism of streptomonomicin, an unusual lasso Peptide from an understudied halophilic actinomycete.</title>
        <authorList>
            <person name="Metelev M."/>
            <person name="Tietz J.I."/>
            <person name="Melby J.O."/>
            <person name="Blair P.M."/>
            <person name="Zhu L."/>
            <person name="Livnat I."/>
            <person name="Severinov K."/>
            <person name="Mitchell D.A."/>
        </authorList>
    </citation>
    <scope>NUCLEOTIDE SEQUENCE [LARGE SCALE GENOMIC DNA]</scope>
    <source>
        <strain evidence="3">YIM 90003</strain>
    </source>
</reference>
<dbReference type="AlphaFoldDB" id="A0A0C2G1J1"/>
<dbReference type="EMBL" id="JROO01000042">
    <property type="protein sequence ID" value="KIH97158.1"/>
    <property type="molecule type" value="Genomic_DNA"/>
</dbReference>
<dbReference type="STRING" id="183763.LP52_20790"/>
<accession>A0A0C2G1J1</accession>
<keyword evidence="3" id="KW-1185">Reference proteome</keyword>
<comment type="caution">
    <text evidence="2">The sequence shown here is derived from an EMBL/GenBank/DDBJ whole genome shotgun (WGS) entry which is preliminary data.</text>
</comment>
<feature type="compositionally biased region" description="Low complexity" evidence="1">
    <location>
        <begin position="64"/>
        <end position="73"/>
    </location>
</feature>
<proteinExistence type="predicted"/>